<feature type="transmembrane region" description="Helical" evidence="1">
    <location>
        <begin position="195"/>
        <end position="217"/>
    </location>
</feature>
<keyword evidence="1" id="KW-0472">Membrane</keyword>
<gene>
    <name evidence="3" type="ORF">F503_06729</name>
</gene>
<keyword evidence="4" id="KW-1185">Reference proteome</keyword>
<protein>
    <submittedName>
        <fullName evidence="3">Hard surface induced protein</fullName>
    </submittedName>
</protein>
<feature type="transmembrane region" description="Helical" evidence="1">
    <location>
        <begin position="339"/>
        <end position="358"/>
    </location>
</feature>
<dbReference type="InterPro" id="IPR002656">
    <property type="entry name" value="Acyl_transf_3_dom"/>
</dbReference>
<sequence length="496" mass="55583">MTLARSPVRLPRSLAARVLRGSLPSFVADAVWPGQDQQQQKKQTLQPTAYLDGLRGIASFVVFFCHYTELHHGYLTPILLQLPLVRVVFSGRPMVHIFFVISGFVLSYKPLRLLHAGALDKCHATLASSVFRRPMRLYLPCLVSTLLAAVLMQTGLIDARAESWSAQIRSWAHAYLRSITWPWAWDHHMMPAYDIHLWTIPIEFAHSMLLFMVLLGLSRLRTRLRQAATLVLIVYSAWCGKWAAIEFLAGLFLAEVHVLQSLSPSSPMLPTASSAPTRGAGREKRCKWLRVLFHSSILVGCLFVAGWPNNKADETPGIRYLYQKTPASFISNGDGDGNWIVQLFWFSWSGILAVWSVGELTYVRRLFESSVAQYCGKISYAIYVMHGPGLELLQELVLGHRAEPAWGIADTEGYVLGRAGWGVRGRIGIETPMQRTMTWLVGLVVLGPMVVWMADLFWRLVDVPIVKLGRAVEELCIAPPGGIETAQYADSTKERE</sequence>
<reference evidence="3 4" key="1">
    <citation type="journal article" date="2013" name="BMC Genomics">
        <title>The genome and transcriptome of the pine saprophyte Ophiostoma piceae, and a comparison with the bark beetle-associated pine pathogen Grosmannia clavigera.</title>
        <authorList>
            <person name="Haridas S."/>
            <person name="Wang Y."/>
            <person name="Lim L."/>
            <person name="Massoumi Alamouti S."/>
            <person name="Jackman S."/>
            <person name="Docking R."/>
            <person name="Robertson G."/>
            <person name="Birol I."/>
            <person name="Bohlmann J."/>
            <person name="Breuil C."/>
        </authorList>
    </citation>
    <scope>NUCLEOTIDE SEQUENCE [LARGE SCALE GENOMIC DNA]</scope>
    <source>
        <strain evidence="3 4">UAMH 11346</strain>
    </source>
</reference>
<feature type="domain" description="Acyltransferase 3" evidence="2">
    <location>
        <begin position="49"/>
        <end position="449"/>
    </location>
</feature>
<dbReference type="STRING" id="1262450.S3BVU8"/>
<evidence type="ECO:0000313" key="4">
    <source>
        <dbReference type="Proteomes" id="UP000016923"/>
    </source>
</evidence>
<dbReference type="PANTHER" id="PTHR23028:SF126">
    <property type="entry name" value="ACYLTRANSFERASE 3 DOMAIN-CONTAINING PROTEIN"/>
    <property type="match status" value="1"/>
</dbReference>
<feature type="transmembrane region" description="Helical" evidence="1">
    <location>
        <begin position="288"/>
        <end position="307"/>
    </location>
</feature>
<evidence type="ECO:0000256" key="1">
    <source>
        <dbReference type="SAM" id="Phobius"/>
    </source>
</evidence>
<evidence type="ECO:0000259" key="2">
    <source>
        <dbReference type="Pfam" id="PF01757"/>
    </source>
</evidence>
<accession>S3BVU8</accession>
<feature type="transmembrane region" description="Helical" evidence="1">
    <location>
        <begin position="89"/>
        <end position="108"/>
    </location>
</feature>
<dbReference type="PANTHER" id="PTHR23028">
    <property type="entry name" value="ACETYLTRANSFERASE"/>
    <property type="match status" value="1"/>
</dbReference>
<dbReference type="Pfam" id="PF01757">
    <property type="entry name" value="Acyl_transf_3"/>
    <property type="match status" value="1"/>
</dbReference>
<dbReference type="Proteomes" id="UP000016923">
    <property type="component" value="Unassembled WGS sequence"/>
</dbReference>
<organism evidence="3 4">
    <name type="scientific">Ophiostoma piceae (strain UAMH 11346)</name>
    <name type="common">Sap stain fungus</name>
    <dbReference type="NCBI Taxonomy" id="1262450"/>
    <lineage>
        <taxon>Eukaryota</taxon>
        <taxon>Fungi</taxon>
        <taxon>Dikarya</taxon>
        <taxon>Ascomycota</taxon>
        <taxon>Pezizomycotina</taxon>
        <taxon>Sordariomycetes</taxon>
        <taxon>Sordariomycetidae</taxon>
        <taxon>Ophiostomatales</taxon>
        <taxon>Ophiostomataceae</taxon>
        <taxon>Ophiostoma</taxon>
    </lineage>
</organism>
<dbReference type="EMBL" id="KE148167">
    <property type="protein sequence ID" value="EPE03556.1"/>
    <property type="molecule type" value="Genomic_DNA"/>
</dbReference>
<dbReference type="GO" id="GO:0016747">
    <property type="term" value="F:acyltransferase activity, transferring groups other than amino-acyl groups"/>
    <property type="evidence" value="ECO:0007669"/>
    <property type="project" value="InterPro"/>
</dbReference>
<dbReference type="eggNOG" id="ENOG502RYMZ">
    <property type="taxonomic scope" value="Eukaryota"/>
</dbReference>
<keyword evidence="1" id="KW-0812">Transmembrane</keyword>
<evidence type="ECO:0000313" key="3">
    <source>
        <dbReference type="EMBL" id="EPE03556.1"/>
    </source>
</evidence>
<feature type="transmembrane region" description="Helical" evidence="1">
    <location>
        <begin position="436"/>
        <end position="454"/>
    </location>
</feature>
<name>S3BVU8_OPHP1</name>
<dbReference type="VEuPathDB" id="FungiDB:F503_06729"/>
<dbReference type="OMA" id="NTMEPFF"/>
<dbReference type="HOGENOM" id="CLU_005679_13_5_1"/>
<keyword evidence="1" id="KW-1133">Transmembrane helix</keyword>
<dbReference type="OrthoDB" id="5819582at2759"/>
<proteinExistence type="predicted"/>
<dbReference type="AlphaFoldDB" id="S3BVU8"/>
<feature type="transmembrane region" description="Helical" evidence="1">
    <location>
        <begin position="137"/>
        <end position="157"/>
    </location>
</feature>
<dbReference type="InterPro" id="IPR050879">
    <property type="entry name" value="Acyltransferase_3"/>
</dbReference>